<dbReference type="Pfam" id="PF17789">
    <property type="entry name" value="MG4"/>
    <property type="match status" value="1"/>
</dbReference>
<dbReference type="InterPro" id="IPR001599">
    <property type="entry name" value="Macroglobln_a2"/>
</dbReference>
<dbReference type="Gene3D" id="6.20.50.160">
    <property type="match status" value="1"/>
</dbReference>
<dbReference type="Pfam" id="PF07678">
    <property type="entry name" value="TED_complement"/>
    <property type="match status" value="1"/>
</dbReference>
<dbReference type="PROSITE" id="PS50189">
    <property type="entry name" value="NTR"/>
    <property type="match status" value="1"/>
</dbReference>
<dbReference type="PANTHER" id="PTHR11412:SF166">
    <property type="entry name" value="NTR DOMAIN-CONTAINING PROTEIN"/>
    <property type="match status" value="1"/>
</dbReference>
<evidence type="ECO:0000313" key="9">
    <source>
        <dbReference type="EMBL" id="JAA92923.1"/>
    </source>
</evidence>
<evidence type="ECO:0000256" key="3">
    <source>
        <dbReference type="ARBA" id="ARBA00022966"/>
    </source>
</evidence>
<dbReference type="SUPFAM" id="SSF47686">
    <property type="entry name" value="Anaphylotoxins (complement system)"/>
    <property type="match status" value="1"/>
</dbReference>
<dbReference type="GO" id="GO:0005615">
    <property type="term" value="C:extracellular space"/>
    <property type="evidence" value="ECO:0007669"/>
    <property type="project" value="InterPro"/>
</dbReference>
<name>T1E175_CUPSA</name>
<evidence type="ECO:0000259" key="8">
    <source>
        <dbReference type="PROSITE" id="PS50189"/>
    </source>
</evidence>
<dbReference type="InterPro" id="IPR050473">
    <property type="entry name" value="A2M/Complement_sys"/>
</dbReference>
<dbReference type="Gene3D" id="1.50.10.20">
    <property type="match status" value="1"/>
</dbReference>
<dbReference type="InterPro" id="IPR000020">
    <property type="entry name" value="Anaphylatoxin/fibulin"/>
</dbReference>
<dbReference type="Gene3D" id="2.60.40.1930">
    <property type="match status" value="3"/>
</dbReference>
<dbReference type="FunFam" id="2.60.40.10:FF:000155">
    <property type="entry name" value="complement C3 isoform X1"/>
    <property type="match status" value="1"/>
</dbReference>
<protein>
    <submittedName>
        <fullName evidence="9">Putative complement component</fullName>
    </submittedName>
</protein>
<evidence type="ECO:0000256" key="1">
    <source>
        <dbReference type="ARBA" id="ARBA00004613"/>
    </source>
</evidence>
<dbReference type="InterPro" id="IPR008993">
    <property type="entry name" value="TIMP-like_OB-fold"/>
</dbReference>
<keyword evidence="4" id="KW-1015">Disulfide bond</keyword>
<dbReference type="Pfam" id="PF07677">
    <property type="entry name" value="A2M_recep"/>
    <property type="match status" value="1"/>
</dbReference>
<dbReference type="InterPro" id="IPR041555">
    <property type="entry name" value="MG3"/>
</dbReference>
<dbReference type="SMART" id="SM00643">
    <property type="entry name" value="C345C"/>
    <property type="match status" value="1"/>
</dbReference>
<dbReference type="InterPro" id="IPR041425">
    <property type="entry name" value="C3/4/5_MG1"/>
</dbReference>
<dbReference type="Gene3D" id="2.60.120.1540">
    <property type="match status" value="1"/>
</dbReference>
<dbReference type="InterPro" id="IPR018081">
    <property type="entry name" value="Anaphylatoxin_comp_syst"/>
</dbReference>
<comment type="subcellular location">
    <subcellularLocation>
        <location evidence="1">Secreted</location>
    </subcellularLocation>
</comment>
<organism evidence="9">
    <name type="scientific">Cupiennius salei</name>
    <name type="common">American wandering spider</name>
    <dbReference type="NCBI Taxonomy" id="6928"/>
    <lineage>
        <taxon>Eukaryota</taxon>
        <taxon>Metazoa</taxon>
        <taxon>Ecdysozoa</taxon>
        <taxon>Arthropoda</taxon>
        <taxon>Chelicerata</taxon>
        <taxon>Arachnida</taxon>
        <taxon>Araneae</taxon>
        <taxon>Araneomorphae</taxon>
        <taxon>Entelegynae</taxon>
        <taxon>Lycosoidea</taxon>
        <taxon>Ctenidae</taxon>
        <taxon>Cupiennius</taxon>
    </lineage>
</organism>
<dbReference type="Pfam" id="PF00207">
    <property type="entry name" value="A2M"/>
    <property type="match status" value="1"/>
</dbReference>
<dbReference type="Gene3D" id="2.20.130.20">
    <property type="match status" value="1"/>
</dbReference>
<feature type="signal peptide" evidence="6">
    <location>
        <begin position="1"/>
        <end position="21"/>
    </location>
</feature>
<dbReference type="Gene3D" id="1.20.91.20">
    <property type="entry name" value="Anaphylotoxins (complement system)"/>
    <property type="match status" value="1"/>
</dbReference>
<dbReference type="EMBL" id="GAKT01000139">
    <property type="protein sequence ID" value="JAA92923.1"/>
    <property type="molecule type" value="mRNA"/>
</dbReference>
<evidence type="ECO:0000256" key="6">
    <source>
        <dbReference type="SAM" id="SignalP"/>
    </source>
</evidence>
<accession>T1E175</accession>
<dbReference type="InterPro" id="IPR019742">
    <property type="entry name" value="MacrogloblnA2_CS"/>
</dbReference>
<keyword evidence="6" id="KW-0732">Signal</keyword>
<feature type="chain" id="PRO_5004575143" evidence="6">
    <location>
        <begin position="22"/>
        <end position="1746"/>
    </location>
</feature>
<dbReference type="CDD" id="cd02896">
    <property type="entry name" value="complement_C3_C4_C5"/>
    <property type="match status" value="1"/>
</dbReference>
<dbReference type="SUPFAM" id="SSF49410">
    <property type="entry name" value="Alpha-macroglobulin receptor domain"/>
    <property type="match status" value="1"/>
</dbReference>
<feature type="domain" description="NTR" evidence="8">
    <location>
        <begin position="1593"/>
        <end position="1744"/>
    </location>
</feature>
<dbReference type="GO" id="GO:0004866">
    <property type="term" value="F:endopeptidase inhibitor activity"/>
    <property type="evidence" value="ECO:0007669"/>
    <property type="project" value="InterPro"/>
</dbReference>
<dbReference type="SUPFAM" id="SSF50242">
    <property type="entry name" value="TIMP-like"/>
    <property type="match status" value="1"/>
</dbReference>
<reference evidence="9" key="1">
    <citation type="submission" date="2013-06" db="EMBL/GenBank/DDBJ databases">
        <title>Upstream open reading frames and Kozak regions of a set of assembled transcriptome sequences from the spider Cupiennius salei.</title>
        <authorList>
            <person name="French A.S."/>
            <person name="Li A.W."/>
            <person name="Meisner S."/>
            <person name="Torkkeli P.H."/>
        </authorList>
    </citation>
    <scope>NUCLEOTIDE SEQUENCE</scope>
    <source>
        <tissue evidence="9">Leg hypodermis</tissue>
    </source>
</reference>
<keyword evidence="3" id="KW-0882">Thioester bond</keyword>
<dbReference type="PROSITE" id="PS00477">
    <property type="entry name" value="ALPHA_2_MACROGLOBULIN"/>
    <property type="match status" value="1"/>
</dbReference>
<dbReference type="SMART" id="SM01360">
    <property type="entry name" value="A2M"/>
    <property type="match status" value="1"/>
</dbReference>
<dbReference type="PANTHER" id="PTHR11412">
    <property type="entry name" value="MACROGLOBULIN / COMPLEMENT"/>
    <property type="match status" value="1"/>
</dbReference>
<dbReference type="SMART" id="SM01361">
    <property type="entry name" value="A2M_recep"/>
    <property type="match status" value="1"/>
</dbReference>
<dbReference type="Pfam" id="PF17790">
    <property type="entry name" value="MG1"/>
    <property type="match status" value="1"/>
</dbReference>
<dbReference type="Gene3D" id="2.60.40.1940">
    <property type="match status" value="1"/>
</dbReference>
<dbReference type="Pfam" id="PF17791">
    <property type="entry name" value="MG3"/>
    <property type="match status" value="1"/>
</dbReference>
<dbReference type="InterPro" id="IPR013783">
    <property type="entry name" value="Ig-like_fold"/>
</dbReference>
<dbReference type="InterPro" id="IPR002890">
    <property type="entry name" value="MG2"/>
</dbReference>
<dbReference type="InterPro" id="IPR047565">
    <property type="entry name" value="Alpha-macroglob_thiol-ester_cl"/>
</dbReference>
<dbReference type="InterPro" id="IPR009048">
    <property type="entry name" value="A-macroglobulin_rcpt-bd"/>
</dbReference>
<dbReference type="SMART" id="SM01419">
    <property type="entry name" value="Thiol-ester_cl"/>
    <property type="match status" value="1"/>
</dbReference>
<dbReference type="InterPro" id="IPR040839">
    <property type="entry name" value="MG4"/>
</dbReference>
<dbReference type="InterPro" id="IPR018933">
    <property type="entry name" value="Netrin_module_non-TIMP"/>
</dbReference>
<evidence type="ECO:0000256" key="5">
    <source>
        <dbReference type="SAM" id="MobiDB-lite"/>
    </source>
</evidence>
<dbReference type="SMART" id="SM01359">
    <property type="entry name" value="A2M_N_2"/>
    <property type="match status" value="1"/>
</dbReference>
<proteinExistence type="evidence at transcript level"/>
<keyword evidence="2" id="KW-0964">Secreted</keyword>
<dbReference type="Gene3D" id="2.60.40.690">
    <property type="entry name" value="Alpha-macroglobulin, receptor-binding domain"/>
    <property type="match status" value="1"/>
</dbReference>
<sequence length="1746" mass="195546">MELWRCCLAFLLLGVLGSTSAEDFYIAAPSTLRLNSDETVAIAVDGNNGAFVNVYIQDHPGKKKNISQIDVAVRPGIPELFKIRLDVSEFPADFLNAPGSPKLVSLNARIQNVHKEILIPISSQSGYLFIQTDKPIYTPKQSAFFRIISLTEDALPSSELFQLQIRNPNNIIVEEKSFNERGRKSSKSFGSYIYKFPTYPVLGEWSATVRFGHNLEQNSTVRFELQEYVLPTFTVTLKTPEVILPDAKSIRIEVNAQYVYGKKVKGVVSFRLGVQSEHAEKPVHFAIFPPKELDDGEYVLLASVDDAKRHKDIGWFPGIDKSRLVVEATVVDYATGNKEHQNDSKAIFSNSPFVISFKRCLGDFKPGLTSVFEADITYVDGRPAEGIATQITAVSDKKQLLQINQNTARSNADGRVAFEIQPEINHKVVTLTLETTDPRYRNNQAKKSFEQHAYVSPNNAYIAISRSSLLRLKPGDKYAREIHFEPAGLQNIYYLVVARGKILEMIKLKAGAFKHQRVEIEITHDMVPDFRVVVFAHHRNELVADSLKIDVERVCNPSSEVTIDPLFNEKEPGSNGKIIIRGTKDTSVGLLGVDEAVYALSKKDLLTKAKVFDRLGSHDLGCGPGGGVNVNAVLGKAGITVATNKFSPSHAHSCVEIKRRKREVAQEITRAFNEKDKQCCTLGLERDTYGRTCEEREHIIKKLDEIYSNCSAVFMDCCLNGRDKDLTDLKAMSVAHRRQGTIATGRVRGEQNFDEPEFIDADLEEEFEKQTTVRKDFRETWIYENMIVGPDNREELSLSLPHSITTWVIQAVSVSPEHGICVAEPKRLVSFKKLFLHLNLPYSVVRNEQVEIQATVFNYGNKETGVVVYMYGAKDLCSGTQPGEKSERKRLVVGAQSAASVAFPVVPLGTGHFIIKVVALSPVGSDVIERQLYVVPEGVTKEIDIPIKLDPTNQQRRKKRHLETPLYSDHIDATQNLQVTAVKLSAPEGFVPGTASCSISALGDMFGPVVETAIHNPEGLLQKPRGCGEQNMMFLAPTLYTMRYLKASGRLTADSEAKGYEFIRHGYGNQLAFRKNDGSYAAYQSTPTSTWLTAFVMKVFCQATNMVHIEENVICSGVQWLIQHQEPDGSFIEKHRVYHWDMMGGVQGSTPMTAFALIALEECNCNEEGLLIAKSRAIAYLETHLGDVQKPLPVAIVAYALALGNSDLKQAAYDKLQALAKYNEDNNWMYWTTDNSAQDIETAGYALLTHVLFNDMGRSNSIVNWLNTKQLQSGSFKSTQDTVVALQSLSEYAVRAEMPAINLVANISSSNDRNFHKVLSFHEDNALVLQDVKIDKIGGTVFINTAGHGVGSLSVKLRYNVLQPVEDVCKFDVTVNVADATKVNENRVRVVGWEGVINPRGKDVFEQFPEDLIRGIKEELEEEPPVLQHDPRRRGPGREGRIGELDARRRVRRQNQDENSKVKLNISLCVRYLGNKDAEMSIVDVGTFSGFEPVAEDLQKLVSDRTHLIDKFEKSSRGVVFYLKRVPIAENYCFSFHVVRQYIVGNTQMSVIKVYDYYNPDATCTKFYSPDSNSPMIRTICEDGVCECAEGGCPPKTPFTEIDKFPADDKRDQLKTIFCENYDYVWKGKLNGRLRKHAGFLNISFTVEEVIKAGIEKTDDIEGETRTLLARDNCGTASMLPGATYLILGRDGQAYKNDNGETWYRYLLDQTSVVYYWPEKGKAQNRLLQRFLNFVTKDLKDKGCEL</sequence>
<dbReference type="InterPro" id="IPR008930">
    <property type="entry name" value="Terpenoid_cyclase/PrenylTrfase"/>
</dbReference>
<dbReference type="InterPro" id="IPR001134">
    <property type="entry name" value="Netrin_domain"/>
</dbReference>
<dbReference type="Gene3D" id="2.60.40.10">
    <property type="entry name" value="Immunoglobulins"/>
    <property type="match status" value="2"/>
</dbReference>
<dbReference type="InterPro" id="IPR036595">
    <property type="entry name" value="A-macroglobulin_rcpt-bd_sf"/>
</dbReference>
<evidence type="ECO:0000256" key="4">
    <source>
        <dbReference type="ARBA" id="ARBA00023157"/>
    </source>
</evidence>
<dbReference type="Pfam" id="PF01835">
    <property type="entry name" value="MG2"/>
    <property type="match status" value="1"/>
</dbReference>
<evidence type="ECO:0000259" key="7">
    <source>
        <dbReference type="PROSITE" id="PS01178"/>
    </source>
</evidence>
<dbReference type="Gene3D" id="2.40.50.120">
    <property type="match status" value="1"/>
</dbReference>
<evidence type="ECO:0000256" key="2">
    <source>
        <dbReference type="ARBA" id="ARBA00022525"/>
    </source>
</evidence>
<dbReference type="SUPFAM" id="SSF48239">
    <property type="entry name" value="Terpenoid cyclases/Protein prenyltransferases"/>
    <property type="match status" value="1"/>
</dbReference>
<dbReference type="InterPro" id="IPR011626">
    <property type="entry name" value="Alpha-macroglobulin_TED"/>
</dbReference>
<feature type="domain" description="Anaphylatoxin-like" evidence="7">
    <location>
        <begin position="679"/>
        <end position="718"/>
    </location>
</feature>
<dbReference type="PROSITE" id="PS01178">
    <property type="entry name" value="ANAPHYLATOXIN_2"/>
    <property type="match status" value="1"/>
</dbReference>
<dbReference type="Pfam" id="PF01759">
    <property type="entry name" value="NTR"/>
    <property type="match status" value="1"/>
</dbReference>
<dbReference type="InterPro" id="IPR011625">
    <property type="entry name" value="A2M_N_BRD"/>
</dbReference>
<dbReference type="Pfam" id="PF07703">
    <property type="entry name" value="A2M_BRD"/>
    <property type="match status" value="1"/>
</dbReference>
<feature type="region of interest" description="Disordered" evidence="5">
    <location>
        <begin position="1423"/>
        <end position="1444"/>
    </location>
</feature>
<dbReference type="Pfam" id="PF01821">
    <property type="entry name" value="ANATO"/>
    <property type="match status" value="1"/>
</dbReference>